<dbReference type="AlphaFoldDB" id="A0A5B8XJP0"/>
<dbReference type="Proteomes" id="UP000321595">
    <property type="component" value="Chromosome"/>
</dbReference>
<feature type="region of interest" description="Disordered" evidence="5">
    <location>
        <begin position="1"/>
        <end position="20"/>
    </location>
</feature>
<dbReference type="SUPFAM" id="SSF56112">
    <property type="entry name" value="Protein kinase-like (PK-like)"/>
    <property type="match status" value="1"/>
</dbReference>
<dbReference type="RefSeq" id="WP_146957065.1">
    <property type="nucleotide sequence ID" value="NZ_CP042467.1"/>
</dbReference>
<protein>
    <submittedName>
        <fullName evidence="8">Protein kinase</fullName>
    </submittedName>
</protein>
<dbReference type="PANTHER" id="PTHR43289">
    <property type="entry name" value="MITOGEN-ACTIVATED PROTEIN KINASE KINASE KINASE 20-RELATED"/>
    <property type="match status" value="1"/>
</dbReference>
<dbReference type="InterPro" id="IPR011009">
    <property type="entry name" value="Kinase-like_dom_sf"/>
</dbReference>
<keyword evidence="6" id="KW-1133">Transmembrane helix</keyword>
<feature type="transmembrane region" description="Helical" evidence="6">
    <location>
        <begin position="441"/>
        <end position="464"/>
    </location>
</feature>
<evidence type="ECO:0000256" key="6">
    <source>
        <dbReference type="SAM" id="Phobius"/>
    </source>
</evidence>
<name>A0A5B8XJP0_9DELT</name>
<dbReference type="Gene3D" id="3.30.200.20">
    <property type="entry name" value="Phosphorylase Kinase, domain 1"/>
    <property type="match status" value="1"/>
</dbReference>
<dbReference type="InterPro" id="IPR049806">
    <property type="entry name" value="MasK-like_C"/>
</dbReference>
<evidence type="ECO:0000256" key="1">
    <source>
        <dbReference type="ARBA" id="ARBA00022679"/>
    </source>
</evidence>
<feature type="compositionally biased region" description="Basic residues" evidence="5">
    <location>
        <begin position="518"/>
        <end position="536"/>
    </location>
</feature>
<reference evidence="8 9" key="1">
    <citation type="submission" date="2019-08" db="EMBL/GenBank/DDBJ databases">
        <authorList>
            <person name="Liang Q."/>
        </authorList>
    </citation>
    <scope>NUCLEOTIDE SEQUENCE [LARGE SCALE GENOMIC DNA]</scope>
    <source>
        <strain evidence="8 9">V1718</strain>
    </source>
</reference>
<sequence length="650" mass="70730">MSDSEEIPSGVKQSPGRALQRTAPGVFGARELPTQHSSTALATGDVVGGRFEVQRYLGASGGGISYLCLDKSNSEEVVIKVLAMPPPAKPKFDEMYEEVRLASSISHKNLTAILGMGRTPSGEAFVAMEFVKGATLSSLISKRREEGGVISLRDTFTVIAHIANALDAVHEKRTAHYVLTPYNVYLDRRGVIRVGNLAFGKLAADMLFEQGEGPYVDSIYVAPEVAENPEVANDSADLYSLGMLTAEMLSPKGLPADRDEAKVQVVSVLSTYPPKLTQLVMKALGEDLAGRPRSAGAYRDALKQICEAEGIQLTGPPLTGGLPVEPAVQDATSESDIFDIPELAGLGAEPSDAANERYLVQKGGLDYGPFSPEMVLEQLHKDEIDEFSLVLDRVTQKRIALGEMERFKAEVQRYIPVREERRRIEAQQRAEFERKVKKGGVFGLVVSIIAGLATLGTMAVLYALQPDPVPLPMDRAFAQLDYKFMPPPKDFQTLAVDTNLLNSLFNPQASEEEIQKALKGRATKRKRPARTGAKRPTRAEDGTEAQTLDLAADGGSDHILTDQDVNDVILANFGALRSCVIKEIQSDPRFKGVTVQFFIRPTGTTGGVKIKEAAFRDRPVADCLTSRFRSMTFPEHGGLNRGVEFPLLVQ</sequence>
<dbReference type="InterPro" id="IPR000719">
    <property type="entry name" value="Prot_kinase_dom"/>
</dbReference>
<keyword evidence="3 8" id="KW-0418">Kinase</keyword>
<organism evidence="8 9">
    <name type="scientific">Microvenator marinus</name>
    <dbReference type="NCBI Taxonomy" id="2600177"/>
    <lineage>
        <taxon>Bacteria</taxon>
        <taxon>Deltaproteobacteria</taxon>
        <taxon>Bradymonadales</taxon>
        <taxon>Microvenatoraceae</taxon>
        <taxon>Microvenator</taxon>
    </lineage>
</organism>
<feature type="region of interest" description="Disordered" evidence="5">
    <location>
        <begin position="518"/>
        <end position="545"/>
    </location>
</feature>
<evidence type="ECO:0000313" key="9">
    <source>
        <dbReference type="Proteomes" id="UP000321595"/>
    </source>
</evidence>
<dbReference type="Pfam" id="PF00069">
    <property type="entry name" value="Pkinase"/>
    <property type="match status" value="1"/>
</dbReference>
<dbReference type="PANTHER" id="PTHR43289:SF6">
    <property type="entry name" value="SERINE_THREONINE-PROTEIN KINASE NEKL-3"/>
    <property type="match status" value="1"/>
</dbReference>
<keyword evidence="9" id="KW-1185">Reference proteome</keyword>
<evidence type="ECO:0000259" key="7">
    <source>
        <dbReference type="PROSITE" id="PS50011"/>
    </source>
</evidence>
<evidence type="ECO:0000256" key="4">
    <source>
        <dbReference type="ARBA" id="ARBA00022840"/>
    </source>
</evidence>
<dbReference type="NCBIfam" id="NF033768">
    <property type="entry name" value="myxo_SS_tail"/>
    <property type="match status" value="1"/>
</dbReference>
<keyword evidence="1" id="KW-0808">Transferase</keyword>
<dbReference type="GO" id="GO:0004674">
    <property type="term" value="F:protein serine/threonine kinase activity"/>
    <property type="evidence" value="ECO:0007669"/>
    <property type="project" value="TreeGrafter"/>
</dbReference>
<dbReference type="PROSITE" id="PS50011">
    <property type="entry name" value="PROTEIN_KINASE_DOM"/>
    <property type="match status" value="1"/>
</dbReference>
<dbReference type="Gene3D" id="1.10.510.10">
    <property type="entry name" value="Transferase(Phosphotransferase) domain 1"/>
    <property type="match status" value="1"/>
</dbReference>
<feature type="domain" description="Protein kinase" evidence="7">
    <location>
        <begin position="51"/>
        <end position="303"/>
    </location>
</feature>
<accession>A0A5B8XJP0</accession>
<gene>
    <name evidence="8" type="ORF">FRD01_01745</name>
</gene>
<keyword evidence="6" id="KW-0812">Transmembrane</keyword>
<evidence type="ECO:0000256" key="3">
    <source>
        <dbReference type="ARBA" id="ARBA00022777"/>
    </source>
</evidence>
<dbReference type="EMBL" id="CP042467">
    <property type="protein sequence ID" value="QED26002.1"/>
    <property type="molecule type" value="Genomic_DNA"/>
</dbReference>
<evidence type="ECO:0000256" key="5">
    <source>
        <dbReference type="SAM" id="MobiDB-lite"/>
    </source>
</evidence>
<keyword evidence="4" id="KW-0067">ATP-binding</keyword>
<keyword evidence="2" id="KW-0547">Nucleotide-binding</keyword>
<dbReference type="KEGG" id="bbae:FRD01_01745"/>
<evidence type="ECO:0000313" key="8">
    <source>
        <dbReference type="EMBL" id="QED26002.1"/>
    </source>
</evidence>
<evidence type="ECO:0000256" key="2">
    <source>
        <dbReference type="ARBA" id="ARBA00022741"/>
    </source>
</evidence>
<proteinExistence type="predicted"/>
<dbReference type="GO" id="GO:0005524">
    <property type="term" value="F:ATP binding"/>
    <property type="evidence" value="ECO:0007669"/>
    <property type="project" value="UniProtKB-KW"/>
</dbReference>
<dbReference type="OrthoDB" id="5491838at2"/>
<keyword evidence="6" id="KW-0472">Membrane</keyword>